<keyword evidence="2" id="KW-1185">Reference proteome</keyword>
<comment type="caution">
    <text evidence="1">The sequence shown here is derived from an EMBL/GenBank/DDBJ whole genome shotgun (WGS) entry which is preliminary data.</text>
</comment>
<dbReference type="EMBL" id="BAAANL010000009">
    <property type="protein sequence ID" value="GAA1873791.1"/>
    <property type="molecule type" value="Genomic_DNA"/>
</dbReference>
<evidence type="ECO:0000313" key="2">
    <source>
        <dbReference type="Proteomes" id="UP001501094"/>
    </source>
</evidence>
<protein>
    <submittedName>
        <fullName evidence="1">Uncharacterized protein</fullName>
    </submittedName>
</protein>
<name>A0ABN2NN43_9MICO</name>
<reference evidence="1 2" key="1">
    <citation type="journal article" date="2019" name="Int. J. Syst. Evol. Microbiol.">
        <title>The Global Catalogue of Microorganisms (GCM) 10K type strain sequencing project: providing services to taxonomists for standard genome sequencing and annotation.</title>
        <authorList>
            <consortium name="The Broad Institute Genomics Platform"/>
            <consortium name="The Broad Institute Genome Sequencing Center for Infectious Disease"/>
            <person name="Wu L."/>
            <person name="Ma J."/>
        </authorList>
    </citation>
    <scope>NUCLEOTIDE SEQUENCE [LARGE SCALE GENOMIC DNA]</scope>
    <source>
        <strain evidence="1 2">JCM 14326</strain>
    </source>
</reference>
<dbReference type="Proteomes" id="UP001501094">
    <property type="component" value="Unassembled WGS sequence"/>
</dbReference>
<evidence type="ECO:0000313" key="1">
    <source>
        <dbReference type="EMBL" id="GAA1873791.1"/>
    </source>
</evidence>
<gene>
    <name evidence="1" type="ORF">GCM10009751_36600</name>
</gene>
<sequence>MWIPSDPPSLSTYLAPTIQPVAVIPVIEIVLARLYLAGAIRVWVTVADGLPGRCRFWPDASSWW</sequence>
<accession>A0ABN2NN43</accession>
<proteinExistence type="predicted"/>
<organism evidence="1 2">
    <name type="scientific">Myceligenerans crystallogenes</name>
    <dbReference type="NCBI Taxonomy" id="316335"/>
    <lineage>
        <taxon>Bacteria</taxon>
        <taxon>Bacillati</taxon>
        <taxon>Actinomycetota</taxon>
        <taxon>Actinomycetes</taxon>
        <taxon>Micrococcales</taxon>
        <taxon>Promicromonosporaceae</taxon>
        <taxon>Myceligenerans</taxon>
    </lineage>
</organism>